<name>A0A382HTS6_9ZZZZ</name>
<accession>A0A382HTS6</accession>
<proteinExistence type="predicted"/>
<reference evidence="1" key="1">
    <citation type="submission" date="2018-05" db="EMBL/GenBank/DDBJ databases">
        <authorList>
            <person name="Lanie J.A."/>
            <person name="Ng W.-L."/>
            <person name="Kazmierczak K.M."/>
            <person name="Andrzejewski T.M."/>
            <person name="Davidsen T.M."/>
            <person name="Wayne K.J."/>
            <person name="Tettelin H."/>
            <person name="Glass J.I."/>
            <person name="Rusch D."/>
            <person name="Podicherti R."/>
            <person name="Tsui H.-C.T."/>
            <person name="Winkler M.E."/>
        </authorList>
    </citation>
    <scope>NUCLEOTIDE SEQUENCE</scope>
</reference>
<feature type="non-terminal residue" evidence="1">
    <location>
        <position position="41"/>
    </location>
</feature>
<dbReference type="AlphaFoldDB" id="A0A382HTS6"/>
<dbReference type="EMBL" id="UINC01063162">
    <property type="protein sequence ID" value="SVB90502.1"/>
    <property type="molecule type" value="Genomic_DNA"/>
</dbReference>
<evidence type="ECO:0000313" key="1">
    <source>
        <dbReference type="EMBL" id="SVB90502.1"/>
    </source>
</evidence>
<sequence length="41" mass="4645">MPSYIGVYIDSRSYARAYSHNIMKYILRACCLASLPIAFSV</sequence>
<gene>
    <name evidence="1" type="ORF">METZ01_LOCUS243356</name>
</gene>
<protein>
    <submittedName>
        <fullName evidence="1">Uncharacterized protein</fullName>
    </submittedName>
</protein>
<organism evidence="1">
    <name type="scientific">marine metagenome</name>
    <dbReference type="NCBI Taxonomy" id="408172"/>
    <lineage>
        <taxon>unclassified sequences</taxon>
        <taxon>metagenomes</taxon>
        <taxon>ecological metagenomes</taxon>
    </lineage>
</organism>